<gene>
    <name evidence="2" type="primary">LOC111441632</name>
</gene>
<keyword evidence="1" id="KW-1185">Reference proteome</keyword>
<evidence type="ECO:0000313" key="2">
    <source>
        <dbReference type="RefSeq" id="XP_022934460.1"/>
    </source>
</evidence>
<evidence type="ECO:0000313" key="1">
    <source>
        <dbReference type="Proteomes" id="UP000504609"/>
    </source>
</evidence>
<dbReference type="PANTHER" id="PTHR33264:SF8">
    <property type="entry name" value="EXPRESSED PROTEIN"/>
    <property type="match status" value="1"/>
</dbReference>
<accession>A0A6J1F7R8</accession>
<dbReference type="AlphaFoldDB" id="A0A6J1F7R8"/>
<dbReference type="PANTHER" id="PTHR33264">
    <property type="entry name" value="EXPRESSED PROTEIN"/>
    <property type="match status" value="1"/>
</dbReference>
<reference evidence="2" key="1">
    <citation type="submission" date="2025-08" db="UniProtKB">
        <authorList>
            <consortium name="RefSeq"/>
        </authorList>
    </citation>
    <scope>IDENTIFICATION</scope>
    <source>
        <tissue evidence="2">Young leaves</tissue>
    </source>
</reference>
<dbReference type="RefSeq" id="XP_022934460.1">
    <property type="nucleotide sequence ID" value="XM_023078692.1"/>
</dbReference>
<dbReference type="KEGG" id="cmos:111441632"/>
<proteinExistence type="predicted"/>
<name>A0A6J1F7R8_CUCMO</name>
<dbReference type="Proteomes" id="UP000504609">
    <property type="component" value="Unplaced"/>
</dbReference>
<organism evidence="1 2">
    <name type="scientific">Cucurbita moschata</name>
    <name type="common">Winter crookneck squash</name>
    <name type="synonym">Cucurbita pepo var. moschata</name>
    <dbReference type="NCBI Taxonomy" id="3662"/>
    <lineage>
        <taxon>Eukaryota</taxon>
        <taxon>Viridiplantae</taxon>
        <taxon>Streptophyta</taxon>
        <taxon>Embryophyta</taxon>
        <taxon>Tracheophyta</taxon>
        <taxon>Spermatophyta</taxon>
        <taxon>Magnoliopsida</taxon>
        <taxon>eudicotyledons</taxon>
        <taxon>Gunneridae</taxon>
        <taxon>Pentapetalae</taxon>
        <taxon>rosids</taxon>
        <taxon>fabids</taxon>
        <taxon>Cucurbitales</taxon>
        <taxon>Cucurbitaceae</taxon>
        <taxon>Cucurbiteae</taxon>
        <taxon>Cucurbita</taxon>
    </lineage>
</organism>
<dbReference type="GeneID" id="111441632"/>
<sequence length="152" mass="16931">MSNTVMFRPTLSNPRQTLIPSKSVSGTVRFAEVAGGTTAECAAVFCCCPCIAVNFLILAIYKVPAGLCRRALRTKHRQSVKKKKAIHPARLGRFPGGVLDDGDIQVITMEKTVYSEEAERKVVELEKEMWDIFYSTGFWRSPSQRDQISSSN</sequence>
<protein>
    <submittedName>
        <fullName evidence="2">Uncharacterized protein LOC111441632</fullName>
    </submittedName>
</protein>